<dbReference type="KEGG" id="fuv:JR347_03970"/>
<dbReference type="Gene3D" id="3.40.630.30">
    <property type="match status" value="1"/>
</dbReference>
<dbReference type="AlphaFoldDB" id="A0A975A1V7"/>
<keyword evidence="3" id="KW-1185">Reference proteome</keyword>
<dbReference type="Proteomes" id="UP000662783">
    <property type="component" value="Chromosome"/>
</dbReference>
<accession>A0A975A1V7</accession>
<proteinExistence type="predicted"/>
<dbReference type="PROSITE" id="PS51186">
    <property type="entry name" value="GNAT"/>
    <property type="match status" value="1"/>
</dbReference>
<dbReference type="Pfam" id="PF00583">
    <property type="entry name" value="Acetyltransf_1"/>
    <property type="match status" value="1"/>
</dbReference>
<dbReference type="GO" id="GO:0016747">
    <property type="term" value="F:acyltransferase activity, transferring groups other than amino-acyl groups"/>
    <property type="evidence" value="ECO:0007669"/>
    <property type="project" value="InterPro"/>
</dbReference>
<sequence length="150" mass="17603">MSRVRPAKFKELEIIADFQAAMALETEGLHLDKEKIILGIEAVFEDPGKGKYYVVTENEDEVIACLLITPEWSEWRNGTVYWIQSVFVKKEHRGKGIFKELYQYIQNLVKEDPELVGIRLYVERENKSAQAVYEKLGMNGEHYKLYEWLK</sequence>
<evidence type="ECO:0000313" key="2">
    <source>
        <dbReference type="EMBL" id="QSE98246.1"/>
    </source>
</evidence>
<dbReference type="InterPro" id="IPR000182">
    <property type="entry name" value="GNAT_dom"/>
</dbReference>
<gene>
    <name evidence="2" type="ORF">JR347_03970</name>
</gene>
<dbReference type="CDD" id="cd04301">
    <property type="entry name" value="NAT_SF"/>
    <property type="match status" value="1"/>
</dbReference>
<dbReference type="InterPro" id="IPR016181">
    <property type="entry name" value="Acyl_CoA_acyltransferase"/>
</dbReference>
<feature type="domain" description="N-acetyltransferase" evidence="1">
    <location>
        <begin position="7"/>
        <end position="150"/>
    </location>
</feature>
<organism evidence="2 3">
    <name type="scientific">Fulvivirga lutea</name>
    <dbReference type="NCBI Taxonomy" id="2810512"/>
    <lineage>
        <taxon>Bacteria</taxon>
        <taxon>Pseudomonadati</taxon>
        <taxon>Bacteroidota</taxon>
        <taxon>Cytophagia</taxon>
        <taxon>Cytophagales</taxon>
        <taxon>Fulvivirgaceae</taxon>
        <taxon>Fulvivirga</taxon>
    </lineage>
</organism>
<reference evidence="2" key="1">
    <citation type="submission" date="2021-02" db="EMBL/GenBank/DDBJ databases">
        <title>Fulvivirga sp. S481 isolated from sea water.</title>
        <authorList>
            <person name="Bae S.S."/>
            <person name="Baek K."/>
        </authorList>
    </citation>
    <scope>NUCLEOTIDE SEQUENCE</scope>
    <source>
        <strain evidence="2">S481</strain>
    </source>
</reference>
<dbReference type="EMBL" id="CP070608">
    <property type="protein sequence ID" value="QSE98246.1"/>
    <property type="molecule type" value="Genomic_DNA"/>
</dbReference>
<evidence type="ECO:0000259" key="1">
    <source>
        <dbReference type="PROSITE" id="PS51186"/>
    </source>
</evidence>
<protein>
    <submittedName>
        <fullName evidence="2">GNAT family N-acetyltransferase</fullName>
    </submittedName>
</protein>
<dbReference type="SUPFAM" id="SSF55729">
    <property type="entry name" value="Acyl-CoA N-acyltransferases (Nat)"/>
    <property type="match status" value="1"/>
</dbReference>
<dbReference type="RefSeq" id="WP_205722761.1">
    <property type="nucleotide sequence ID" value="NZ_CP070608.1"/>
</dbReference>
<name>A0A975A1V7_9BACT</name>
<evidence type="ECO:0000313" key="3">
    <source>
        <dbReference type="Proteomes" id="UP000662783"/>
    </source>
</evidence>